<reference evidence="2 3" key="1">
    <citation type="journal article" date="2016" name="Nat. Commun.">
        <title>Thousands of microbial genomes shed light on interconnected biogeochemical processes in an aquifer system.</title>
        <authorList>
            <person name="Anantharaman K."/>
            <person name="Brown C.T."/>
            <person name="Hug L.A."/>
            <person name="Sharon I."/>
            <person name="Castelle C.J."/>
            <person name="Probst A.J."/>
            <person name="Thomas B.C."/>
            <person name="Singh A."/>
            <person name="Wilkins M.J."/>
            <person name="Karaoz U."/>
            <person name="Brodie E.L."/>
            <person name="Williams K.H."/>
            <person name="Hubbard S.S."/>
            <person name="Banfield J.F."/>
        </authorList>
    </citation>
    <scope>NUCLEOTIDE SEQUENCE [LARGE SCALE GENOMIC DNA]</scope>
</reference>
<dbReference type="Proteomes" id="UP000177122">
    <property type="component" value="Unassembled WGS sequence"/>
</dbReference>
<feature type="signal peptide" evidence="1">
    <location>
        <begin position="1"/>
        <end position="21"/>
    </location>
</feature>
<accession>A0A1G2CV39</accession>
<evidence type="ECO:0000313" key="2">
    <source>
        <dbReference type="EMBL" id="OGZ05214.1"/>
    </source>
</evidence>
<gene>
    <name evidence="2" type="ORF">A2845_02745</name>
</gene>
<proteinExistence type="predicted"/>
<sequence>MNFVKIFFAVLAIALPEISFAAPLTERCDSMSAPQMQKMKRQIAVFEKYAALAIKSGDVSEAVGALVYADTFAYRSCQGNSKRYEQLDHALALLRNETDMLAAAKLIAKHEYRGARELLLTIKYRARDRGRVEPEGHSVLLKTANDGFVSGYFFRLDTDSADGAITRDGFEFYESGMCLAIKDQNDFTQLIRCNKYR</sequence>
<organism evidence="2 3">
    <name type="scientific">Candidatus Lloydbacteria bacterium RIFCSPHIGHO2_01_FULL_49_22</name>
    <dbReference type="NCBI Taxonomy" id="1798658"/>
    <lineage>
        <taxon>Bacteria</taxon>
        <taxon>Candidatus Lloydiibacteriota</taxon>
    </lineage>
</organism>
<evidence type="ECO:0000313" key="3">
    <source>
        <dbReference type="Proteomes" id="UP000177122"/>
    </source>
</evidence>
<dbReference type="AlphaFoldDB" id="A0A1G2CV39"/>
<evidence type="ECO:0000256" key="1">
    <source>
        <dbReference type="SAM" id="SignalP"/>
    </source>
</evidence>
<dbReference type="EMBL" id="MHLI01000015">
    <property type="protein sequence ID" value="OGZ05214.1"/>
    <property type="molecule type" value="Genomic_DNA"/>
</dbReference>
<keyword evidence="1" id="KW-0732">Signal</keyword>
<feature type="chain" id="PRO_5009582402" description="DUF5667 domain-containing protein" evidence="1">
    <location>
        <begin position="22"/>
        <end position="197"/>
    </location>
</feature>
<comment type="caution">
    <text evidence="2">The sequence shown here is derived from an EMBL/GenBank/DDBJ whole genome shotgun (WGS) entry which is preliminary data.</text>
</comment>
<protein>
    <recommendedName>
        <fullName evidence="4">DUF5667 domain-containing protein</fullName>
    </recommendedName>
</protein>
<evidence type="ECO:0008006" key="4">
    <source>
        <dbReference type="Google" id="ProtNLM"/>
    </source>
</evidence>
<name>A0A1G2CV39_9BACT</name>